<evidence type="ECO:0000313" key="2">
    <source>
        <dbReference type="EMBL" id="KAJ7355333.1"/>
    </source>
</evidence>
<feature type="domain" description="Novel STAND NTPase 1" evidence="1">
    <location>
        <begin position="211"/>
        <end position="351"/>
    </location>
</feature>
<dbReference type="PRINTS" id="PR00364">
    <property type="entry name" value="DISEASERSIST"/>
</dbReference>
<dbReference type="Gene3D" id="1.25.40.10">
    <property type="entry name" value="Tetratricopeptide repeat domain"/>
    <property type="match status" value="2"/>
</dbReference>
<dbReference type="InterPro" id="IPR036537">
    <property type="entry name" value="Adaptor_Cbl_N_dom_sf"/>
</dbReference>
<dbReference type="EMBL" id="JARIHO010000009">
    <property type="protein sequence ID" value="KAJ7355333.1"/>
    <property type="molecule type" value="Genomic_DNA"/>
</dbReference>
<dbReference type="Gene3D" id="1.20.930.20">
    <property type="entry name" value="Adaptor protein Cbl, N-terminal domain"/>
    <property type="match status" value="1"/>
</dbReference>
<name>A0AAD7ACQ6_9AGAR</name>
<dbReference type="CDD" id="cd21037">
    <property type="entry name" value="MLKL_NTD"/>
    <property type="match status" value="1"/>
</dbReference>
<dbReference type="InterPro" id="IPR027417">
    <property type="entry name" value="P-loop_NTPase"/>
</dbReference>
<accession>A0AAD7ACQ6</accession>
<dbReference type="Pfam" id="PF20703">
    <property type="entry name" value="nSTAND1"/>
    <property type="match status" value="1"/>
</dbReference>
<dbReference type="InterPro" id="IPR011990">
    <property type="entry name" value="TPR-like_helical_dom_sf"/>
</dbReference>
<dbReference type="PANTHER" id="PTHR47691:SF3">
    <property type="entry name" value="HTH-TYPE TRANSCRIPTIONAL REGULATOR RV0890C-RELATED"/>
    <property type="match status" value="1"/>
</dbReference>
<dbReference type="Proteomes" id="UP001218218">
    <property type="component" value="Unassembled WGS sequence"/>
</dbReference>
<sequence length="1036" mass="114557">MPSILTISGARLKNTVACLGISISLLNDLHDAFATPFVPAIVNTVSSLVLRVQNVTRNKDDCIELTESIYGLIYAIVSLHLNSETPGSLPPAMMHHIRKFTETLHKIHTYVEAQQSGSKIKHFFRQSEMNTLLGECRAGLKEALNVFQIHTGVTVLANASEMQEKIESMHKELLELISTLSDEAASERSSFMYPRGSESQESSGSFSMLPSQPKIFHGRESELQSILELLNQDSARIAILGAGGMGKTSLAKAALHHPDVARKYDLRVFVACDSARNSIELAAMIGAYVGLGPGKDLRKPVFQLFATKRSCILVLDNLETPWETRDSRGGVEEFLSLLTDLPHLDLLITMRGAERPGKVQWTRPFLQPLKPLSQGAAEETFFDIADDSHDPKDVAQILSLTDNLPLAVNLIAHLVDYEGCSNILARWELEKTSMLSGGYDRKSSLDASISISLSSPRVASLPGAQDLLSLLSILPDGLSDAELLQASLPIQDPLGCRAVLLGTSLAYIDEKKRLKSLVPIREHMLLFYPVPTPLTRALRQHFFLLLDLHSNRSATGTVDPIILNLGNMHNILRDGLNPEHPDIAETIRFTLLLNRFSRLSGRGRTVLMDLAPAVFPQPPDHRLQTQYITEQFASHALYPIKNPDSLISQAIVLCIFTLSCLTVFATGKFYFTLAAYHTAHAGDLPKIMECADKALEFSKLNIDKTATTLNLLAEIDFQFGSYGAGRIRAREAQRLAALAANLYEESNSFASEALCSTALGDYKSSILRLQRAKDLMELCGMSAASDSILSLRAEVHLLKSEYAEARNVHVQLIDNTPQNNTYSHGFALLNLAEIDVLIGAYGDVLPNLDRATAIFQSMQHNFLVYCDMIRADFNLKTENKRVAKEQFHQCLKSSWNLDQQVVTYCLERLADISQWSTGDSDWVSACAVMYLVHAHRLKQKLDLHKALQFLGEMFIVTGDDDTAHNLFAVALEGFTAMDVHRSRARCLLRLGDLAEKRGNSAVAAGLWREAQPLFEKSSQGRDVERIQSQLTLIGSG</sequence>
<comment type="caution">
    <text evidence="2">The sequence shown here is derived from an EMBL/GenBank/DDBJ whole genome shotgun (WGS) entry which is preliminary data.</text>
</comment>
<dbReference type="SUPFAM" id="SSF48452">
    <property type="entry name" value="TPR-like"/>
    <property type="match status" value="1"/>
</dbReference>
<gene>
    <name evidence="2" type="ORF">DFH08DRAFT_1052194</name>
</gene>
<dbReference type="InterPro" id="IPR049052">
    <property type="entry name" value="nSTAND1"/>
</dbReference>
<evidence type="ECO:0000259" key="1">
    <source>
        <dbReference type="Pfam" id="PF20703"/>
    </source>
</evidence>
<protein>
    <recommendedName>
        <fullName evidence="1">Novel STAND NTPase 1 domain-containing protein</fullName>
    </recommendedName>
</protein>
<dbReference type="SUPFAM" id="SSF52540">
    <property type="entry name" value="P-loop containing nucleoside triphosphate hydrolases"/>
    <property type="match status" value="1"/>
</dbReference>
<dbReference type="AlphaFoldDB" id="A0AAD7ACQ6"/>
<keyword evidence="3" id="KW-1185">Reference proteome</keyword>
<dbReference type="GO" id="GO:0007166">
    <property type="term" value="P:cell surface receptor signaling pathway"/>
    <property type="evidence" value="ECO:0007669"/>
    <property type="project" value="InterPro"/>
</dbReference>
<evidence type="ECO:0000313" key="3">
    <source>
        <dbReference type="Proteomes" id="UP001218218"/>
    </source>
</evidence>
<dbReference type="Gene3D" id="3.40.50.300">
    <property type="entry name" value="P-loop containing nucleotide triphosphate hydrolases"/>
    <property type="match status" value="1"/>
</dbReference>
<organism evidence="2 3">
    <name type="scientific">Mycena albidolilacea</name>
    <dbReference type="NCBI Taxonomy" id="1033008"/>
    <lineage>
        <taxon>Eukaryota</taxon>
        <taxon>Fungi</taxon>
        <taxon>Dikarya</taxon>
        <taxon>Basidiomycota</taxon>
        <taxon>Agaricomycotina</taxon>
        <taxon>Agaricomycetes</taxon>
        <taxon>Agaricomycetidae</taxon>
        <taxon>Agaricales</taxon>
        <taxon>Marasmiineae</taxon>
        <taxon>Mycenaceae</taxon>
        <taxon>Mycena</taxon>
    </lineage>
</organism>
<dbReference type="InterPro" id="IPR059179">
    <property type="entry name" value="MLKL-like_MCAfunc"/>
</dbReference>
<proteinExistence type="predicted"/>
<dbReference type="PANTHER" id="PTHR47691">
    <property type="entry name" value="REGULATOR-RELATED"/>
    <property type="match status" value="1"/>
</dbReference>
<reference evidence="2" key="1">
    <citation type="submission" date="2023-03" db="EMBL/GenBank/DDBJ databases">
        <title>Massive genome expansion in bonnet fungi (Mycena s.s.) driven by repeated elements and novel gene families across ecological guilds.</title>
        <authorList>
            <consortium name="Lawrence Berkeley National Laboratory"/>
            <person name="Harder C.B."/>
            <person name="Miyauchi S."/>
            <person name="Viragh M."/>
            <person name="Kuo A."/>
            <person name="Thoen E."/>
            <person name="Andreopoulos B."/>
            <person name="Lu D."/>
            <person name="Skrede I."/>
            <person name="Drula E."/>
            <person name="Henrissat B."/>
            <person name="Morin E."/>
            <person name="Kohler A."/>
            <person name="Barry K."/>
            <person name="LaButti K."/>
            <person name="Morin E."/>
            <person name="Salamov A."/>
            <person name="Lipzen A."/>
            <person name="Mereny Z."/>
            <person name="Hegedus B."/>
            <person name="Baldrian P."/>
            <person name="Stursova M."/>
            <person name="Weitz H."/>
            <person name="Taylor A."/>
            <person name="Grigoriev I.V."/>
            <person name="Nagy L.G."/>
            <person name="Martin F."/>
            <person name="Kauserud H."/>
        </authorList>
    </citation>
    <scope>NUCLEOTIDE SEQUENCE</scope>
    <source>
        <strain evidence="2">CBHHK002</strain>
    </source>
</reference>